<dbReference type="AlphaFoldDB" id="W4JQW9"/>
<keyword evidence="1" id="KW-1133">Transmembrane helix</keyword>
<evidence type="ECO:0000256" key="1">
    <source>
        <dbReference type="SAM" id="Phobius"/>
    </source>
</evidence>
<dbReference type="InParanoid" id="W4JQW9"/>
<name>W4JQW9_HETIT</name>
<accession>W4JQW9</accession>
<dbReference type="Proteomes" id="UP000030671">
    <property type="component" value="Unassembled WGS sequence"/>
</dbReference>
<gene>
    <name evidence="2" type="ORF">HETIRDRAFT_106510</name>
</gene>
<organism evidence="2 3">
    <name type="scientific">Heterobasidion irregulare (strain TC 32-1)</name>
    <dbReference type="NCBI Taxonomy" id="747525"/>
    <lineage>
        <taxon>Eukaryota</taxon>
        <taxon>Fungi</taxon>
        <taxon>Dikarya</taxon>
        <taxon>Basidiomycota</taxon>
        <taxon>Agaricomycotina</taxon>
        <taxon>Agaricomycetes</taxon>
        <taxon>Russulales</taxon>
        <taxon>Bondarzewiaceae</taxon>
        <taxon>Heterobasidion</taxon>
        <taxon>Heterobasidion annosum species complex</taxon>
    </lineage>
</organism>
<keyword evidence="1" id="KW-0472">Membrane</keyword>
<sequence>MAKDKINPVSHSCPQPATSKQLSTLQLVLIFVSLVMDIVFGYLANEIWLRDYAREHEYSIDSDSAYLARYHESSHPFVIRLDELEGMREAARNLIAQSGIHASLKTVWISNCKSCFCWSIPQTFRADRRTPQTSECLERFKNLVGAKGEPSYWTTIDGDVPENMLHQAKPKKEHWQMSLESFDGGRMPIKYIGALTEKDPDKVERTLARQRANDLRPFFTADDFLDMYNNWRGVRSGCGIWRKISNAEVQIGIEDEEEILFQMNKERVSAVALEQWIWAENQLVADSGISTSPSHAVLAY</sequence>
<dbReference type="HOGENOM" id="CLU_927682_0_0_1"/>
<evidence type="ECO:0000313" key="2">
    <source>
        <dbReference type="EMBL" id="ETW75859.1"/>
    </source>
</evidence>
<keyword evidence="1" id="KW-0812">Transmembrane</keyword>
<proteinExistence type="predicted"/>
<dbReference type="OrthoDB" id="3328833at2759"/>
<dbReference type="KEGG" id="hir:HETIRDRAFT_106510"/>
<keyword evidence="3" id="KW-1185">Reference proteome</keyword>
<protein>
    <submittedName>
        <fullName evidence="2">Uncharacterized protein</fullName>
    </submittedName>
</protein>
<evidence type="ECO:0000313" key="3">
    <source>
        <dbReference type="Proteomes" id="UP000030671"/>
    </source>
</evidence>
<dbReference type="GeneID" id="20666167"/>
<dbReference type="EMBL" id="KI925465">
    <property type="protein sequence ID" value="ETW75859.1"/>
    <property type="molecule type" value="Genomic_DNA"/>
</dbReference>
<reference evidence="2 3" key="1">
    <citation type="journal article" date="2012" name="New Phytol.">
        <title>Insight into trade-off between wood decay and parasitism from the genome of a fungal forest pathogen.</title>
        <authorList>
            <person name="Olson A."/>
            <person name="Aerts A."/>
            <person name="Asiegbu F."/>
            <person name="Belbahri L."/>
            <person name="Bouzid O."/>
            <person name="Broberg A."/>
            <person name="Canback B."/>
            <person name="Coutinho P.M."/>
            <person name="Cullen D."/>
            <person name="Dalman K."/>
            <person name="Deflorio G."/>
            <person name="van Diepen L.T."/>
            <person name="Dunand C."/>
            <person name="Duplessis S."/>
            <person name="Durling M."/>
            <person name="Gonthier P."/>
            <person name="Grimwood J."/>
            <person name="Fossdal C.G."/>
            <person name="Hansson D."/>
            <person name="Henrissat B."/>
            <person name="Hietala A."/>
            <person name="Himmelstrand K."/>
            <person name="Hoffmeister D."/>
            <person name="Hogberg N."/>
            <person name="James T.Y."/>
            <person name="Karlsson M."/>
            <person name="Kohler A."/>
            <person name="Kues U."/>
            <person name="Lee Y.H."/>
            <person name="Lin Y.C."/>
            <person name="Lind M."/>
            <person name="Lindquist E."/>
            <person name="Lombard V."/>
            <person name="Lucas S."/>
            <person name="Lunden K."/>
            <person name="Morin E."/>
            <person name="Murat C."/>
            <person name="Park J."/>
            <person name="Raffaello T."/>
            <person name="Rouze P."/>
            <person name="Salamov A."/>
            <person name="Schmutz J."/>
            <person name="Solheim H."/>
            <person name="Stahlberg J."/>
            <person name="Velez H."/>
            <person name="de Vries R.P."/>
            <person name="Wiebenga A."/>
            <person name="Woodward S."/>
            <person name="Yakovlev I."/>
            <person name="Garbelotto M."/>
            <person name="Martin F."/>
            <person name="Grigoriev I.V."/>
            <person name="Stenlid J."/>
        </authorList>
    </citation>
    <scope>NUCLEOTIDE SEQUENCE [LARGE SCALE GENOMIC DNA]</scope>
    <source>
        <strain evidence="2 3">TC 32-1</strain>
    </source>
</reference>
<dbReference type="RefSeq" id="XP_009552101.1">
    <property type="nucleotide sequence ID" value="XM_009553806.1"/>
</dbReference>
<feature type="transmembrane region" description="Helical" evidence="1">
    <location>
        <begin position="24"/>
        <end position="44"/>
    </location>
</feature>